<evidence type="ECO:0000256" key="5">
    <source>
        <dbReference type="ARBA" id="ARBA00022692"/>
    </source>
</evidence>
<evidence type="ECO:0000313" key="15">
    <source>
        <dbReference type="Proteomes" id="UP001153292"/>
    </source>
</evidence>
<dbReference type="Proteomes" id="UP001153292">
    <property type="component" value="Chromosome 26"/>
</dbReference>
<evidence type="ECO:0000256" key="1">
    <source>
        <dbReference type="ARBA" id="ARBA00004141"/>
    </source>
</evidence>
<evidence type="ECO:0000256" key="10">
    <source>
        <dbReference type="ARBA" id="ARBA00023201"/>
    </source>
</evidence>
<keyword evidence="7" id="KW-0915">Sodium</keyword>
<comment type="subcellular location">
    <subcellularLocation>
        <location evidence="1">Membrane</location>
        <topology evidence="1">Multi-pass membrane protein</topology>
    </subcellularLocation>
</comment>
<dbReference type="PANTHER" id="PTHR11690:SF240">
    <property type="entry name" value="PICKPOCKET 25-RELATED"/>
    <property type="match status" value="1"/>
</dbReference>
<evidence type="ECO:0000256" key="13">
    <source>
        <dbReference type="SAM" id="Phobius"/>
    </source>
</evidence>
<evidence type="ECO:0000256" key="12">
    <source>
        <dbReference type="RuleBase" id="RU000679"/>
    </source>
</evidence>
<evidence type="ECO:0000256" key="2">
    <source>
        <dbReference type="ARBA" id="ARBA00007193"/>
    </source>
</evidence>
<evidence type="ECO:0000256" key="9">
    <source>
        <dbReference type="ARBA" id="ARBA00023136"/>
    </source>
</evidence>
<evidence type="ECO:0000256" key="8">
    <source>
        <dbReference type="ARBA" id="ARBA00023065"/>
    </source>
</evidence>
<keyword evidence="4 12" id="KW-0894">Sodium channel</keyword>
<keyword evidence="6 13" id="KW-1133">Transmembrane helix</keyword>
<feature type="transmembrane region" description="Helical" evidence="13">
    <location>
        <begin position="52"/>
        <end position="70"/>
    </location>
</feature>
<dbReference type="EMBL" id="OU963919">
    <property type="protein sequence ID" value="CAH0403916.1"/>
    <property type="molecule type" value="Genomic_DNA"/>
</dbReference>
<sequence length="442" mass="50824">MLSCLVRTKSTMESTRASMLPAYRLYAAFCRETTLHGVKHTVEPRVHYCERILWFALTLSAFFGAVYCGISQWSRYNSDPVVVAMQRDYRRWWSAFPAITACFMDRIDPERARGVIENNWNVTEESDPERYDYYQGFLDLITDVSFRTNLQNFWKYQNDESVRGIDLMELAMSVHPMNMLKVVVSSANGENMYWTPVMTEVGICLAFNSLYAKYQYIEEDDLWKSPHLQQFHYLSGQCYIRVISLSKSVRYFIHSPYEIPTAISNPTGEVSPGDELVIDFKEVEILASEALRQLRPDQRRCRYSDEWISNSIRAYSFGLCQMHCRNRMALMFCGCRPYFYAKGGGGGACPPLGWVHLYPLHNLYFQSVPTLDPPLLEPLPALEGTLSRLIPAASAVVITHQSTLNPRGAACLTLYKLCKSTFKVAKVSAWLLYQVIHCQSRF</sequence>
<dbReference type="Pfam" id="PF00858">
    <property type="entry name" value="ASC"/>
    <property type="match status" value="1"/>
</dbReference>
<keyword evidence="3 12" id="KW-0813">Transport</keyword>
<organism evidence="14 15">
    <name type="scientific">Chilo suppressalis</name>
    <name type="common">Asiatic rice borer moth</name>
    <dbReference type="NCBI Taxonomy" id="168631"/>
    <lineage>
        <taxon>Eukaryota</taxon>
        <taxon>Metazoa</taxon>
        <taxon>Ecdysozoa</taxon>
        <taxon>Arthropoda</taxon>
        <taxon>Hexapoda</taxon>
        <taxon>Insecta</taxon>
        <taxon>Pterygota</taxon>
        <taxon>Neoptera</taxon>
        <taxon>Endopterygota</taxon>
        <taxon>Lepidoptera</taxon>
        <taxon>Glossata</taxon>
        <taxon>Ditrysia</taxon>
        <taxon>Pyraloidea</taxon>
        <taxon>Crambidae</taxon>
        <taxon>Crambinae</taxon>
        <taxon>Chilo</taxon>
    </lineage>
</organism>
<keyword evidence="10 12" id="KW-0739">Sodium transport</keyword>
<evidence type="ECO:0000256" key="6">
    <source>
        <dbReference type="ARBA" id="ARBA00022989"/>
    </source>
</evidence>
<keyword evidence="11 12" id="KW-0407">Ion channel</keyword>
<evidence type="ECO:0000313" key="14">
    <source>
        <dbReference type="EMBL" id="CAH0403916.1"/>
    </source>
</evidence>
<reference evidence="14" key="1">
    <citation type="submission" date="2021-12" db="EMBL/GenBank/DDBJ databases">
        <authorList>
            <person name="King R."/>
        </authorList>
    </citation>
    <scope>NUCLEOTIDE SEQUENCE</scope>
</reference>
<evidence type="ECO:0000256" key="3">
    <source>
        <dbReference type="ARBA" id="ARBA00022448"/>
    </source>
</evidence>
<evidence type="ECO:0000256" key="11">
    <source>
        <dbReference type="ARBA" id="ARBA00023303"/>
    </source>
</evidence>
<proteinExistence type="inferred from homology"/>
<keyword evidence="5 12" id="KW-0812">Transmembrane</keyword>
<protein>
    <submittedName>
        <fullName evidence="14">Uncharacterized protein</fullName>
    </submittedName>
</protein>
<name>A0ABN8B7R0_CHISP</name>
<evidence type="ECO:0000256" key="7">
    <source>
        <dbReference type="ARBA" id="ARBA00023053"/>
    </source>
</evidence>
<gene>
    <name evidence="14" type="ORF">CHILSU_LOCUS7208</name>
</gene>
<accession>A0ABN8B7R0</accession>
<comment type="similarity">
    <text evidence="2 12">Belongs to the amiloride-sensitive sodium channel (TC 1.A.6) family.</text>
</comment>
<keyword evidence="8 12" id="KW-0406">Ion transport</keyword>
<dbReference type="PANTHER" id="PTHR11690">
    <property type="entry name" value="AMILORIDE-SENSITIVE SODIUM CHANNEL-RELATED"/>
    <property type="match status" value="1"/>
</dbReference>
<keyword evidence="15" id="KW-1185">Reference proteome</keyword>
<dbReference type="InterPro" id="IPR001873">
    <property type="entry name" value="ENaC"/>
</dbReference>
<keyword evidence="9 13" id="KW-0472">Membrane</keyword>
<evidence type="ECO:0000256" key="4">
    <source>
        <dbReference type="ARBA" id="ARBA00022461"/>
    </source>
</evidence>